<dbReference type="EMBL" id="AODM01000021">
    <property type="protein sequence ID" value="EUJ58948.1"/>
    <property type="molecule type" value="Genomic_DNA"/>
</dbReference>
<name>W7DUC4_9LIST</name>
<comment type="caution">
    <text evidence="2">The sequence shown here is derived from an EMBL/GenBank/DDBJ whole genome shotgun (WGS) entry which is preliminary data.</text>
</comment>
<evidence type="ECO:0000313" key="2">
    <source>
        <dbReference type="EMBL" id="EUJ58948.1"/>
    </source>
</evidence>
<gene>
    <name evidence="2" type="ORF">MCOL2_06822</name>
</gene>
<accession>W7DUC4</accession>
<evidence type="ECO:0008006" key="4">
    <source>
        <dbReference type="Google" id="ProtNLM"/>
    </source>
</evidence>
<proteinExistence type="predicted"/>
<keyword evidence="1" id="KW-0472">Membrane</keyword>
<sequence length="59" mass="6830">MKGSRFRESKLFFWTIEILAVVAIVFLLLQMKYIFSPIGVIISTLFLPILVSGFFILYV</sequence>
<dbReference type="Proteomes" id="UP000019241">
    <property type="component" value="Unassembled WGS sequence"/>
</dbReference>
<dbReference type="PATRIC" id="fig|1265822.4.peg.1393"/>
<feature type="transmembrane region" description="Helical" evidence="1">
    <location>
        <begin position="12"/>
        <end position="29"/>
    </location>
</feature>
<reference evidence="2 3" key="1">
    <citation type="submission" date="2012-12" db="EMBL/GenBank/DDBJ databases">
        <title>Novel taxa of Listeriaceae from agricultural environments in the United States.</title>
        <authorList>
            <person name="den Bakker H.C."/>
            <person name="Allred A."/>
            <person name="Warchocki S."/>
            <person name="Wright E.M."/>
            <person name="Burrell A."/>
            <person name="Nightingale K.K."/>
            <person name="Kephart D."/>
            <person name="Wiedmann M."/>
        </authorList>
    </citation>
    <scope>NUCLEOTIDE SEQUENCE [LARGE SCALE GENOMIC DNA]</scope>
    <source>
        <strain evidence="2 3">FSL S10-1203</strain>
    </source>
</reference>
<protein>
    <recommendedName>
        <fullName evidence="4">AI-2E family transporter</fullName>
    </recommendedName>
</protein>
<keyword evidence="1" id="KW-1133">Transmembrane helix</keyword>
<evidence type="ECO:0000313" key="3">
    <source>
        <dbReference type="Proteomes" id="UP000019241"/>
    </source>
</evidence>
<organism evidence="2 3">
    <name type="scientific">Listeria fleischmannii FSL S10-1203</name>
    <dbReference type="NCBI Taxonomy" id="1265822"/>
    <lineage>
        <taxon>Bacteria</taxon>
        <taxon>Bacillati</taxon>
        <taxon>Bacillota</taxon>
        <taxon>Bacilli</taxon>
        <taxon>Bacillales</taxon>
        <taxon>Listeriaceae</taxon>
        <taxon>Listeria</taxon>
    </lineage>
</organism>
<dbReference type="AlphaFoldDB" id="W7DUC4"/>
<keyword evidence="1" id="KW-0812">Transmembrane</keyword>
<evidence type="ECO:0000256" key="1">
    <source>
        <dbReference type="SAM" id="Phobius"/>
    </source>
</evidence>
<feature type="transmembrane region" description="Helical" evidence="1">
    <location>
        <begin position="35"/>
        <end position="58"/>
    </location>
</feature>